<dbReference type="RefSeq" id="XP_043015034.1">
    <property type="nucleotide sequence ID" value="XM_043146332.1"/>
</dbReference>
<name>A0A9P8AEF4_9AGAR</name>
<dbReference type="GeneID" id="66069573"/>
<keyword evidence="1" id="KW-1133">Transmembrane helix</keyword>
<dbReference type="Pfam" id="PF03109">
    <property type="entry name" value="ABC1"/>
    <property type="match status" value="1"/>
</dbReference>
<comment type="caution">
    <text evidence="3">The sequence shown here is derived from an EMBL/GenBank/DDBJ whole genome shotgun (WGS) entry which is preliminary data.</text>
</comment>
<feature type="transmembrane region" description="Helical" evidence="1">
    <location>
        <begin position="61"/>
        <end position="79"/>
    </location>
</feature>
<keyword evidence="1" id="KW-0472">Membrane</keyword>
<keyword evidence="1" id="KW-0812">Transmembrane</keyword>
<dbReference type="InterPro" id="IPR011009">
    <property type="entry name" value="Kinase-like_dom_sf"/>
</dbReference>
<dbReference type="AlphaFoldDB" id="A0A9P8AEF4"/>
<protein>
    <recommendedName>
        <fullName evidence="2">ABC1 atypical kinase-like domain-containing protein</fullName>
    </recommendedName>
</protein>
<proteinExistence type="predicted"/>
<accession>A0A9P8AEF4</accession>
<sequence length="398" mass="45629">MLLYPGLRRYWSSPRCFSISEQINSAHYHQVYRRFTRRKSFNLSGNAELVKKKRSNVINPWIFYPASFLVATGVGMLAYQQSQSFRHTVLAVVRCSRVARAALLGIIDYKKTFSKSYTSEHDYQLAYSQCHTRSAQRVLNALLANGGIYIKMGQHLSSVAVLPKEWTSTMRPLQDQCHPTPYEEVEALFLNDMGKSITDLFDDFDPTPIGVASLAQVHVGHHRDSGKLVAVKLQHPHLAEFCDVDMEMVEVVFGWVKTFFPDFELTWLGEEMRTNLPKELDFVNEAANAARTVDNFNDVRTSLYIPAVITAKRRVLIMEFIQGGRVDDLEYLAKANIDRNKVALELSRIFNQMVFIDGWFHAVTCSYDPHQHPQNHRTILRLYFSTMACTLISTRNFG</sequence>
<dbReference type="GO" id="GO:0055088">
    <property type="term" value="P:lipid homeostasis"/>
    <property type="evidence" value="ECO:0007669"/>
    <property type="project" value="TreeGrafter"/>
</dbReference>
<evidence type="ECO:0000313" key="4">
    <source>
        <dbReference type="Proteomes" id="UP001049176"/>
    </source>
</evidence>
<dbReference type="GO" id="GO:0007005">
    <property type="term" value="P:mitochondrion organization"/>
    <property type="evidence" value="ECO:0007669"/>
    <property type="project" value="TreeGrafter"/>
</dbReference>
<dbReference type="EMBL" id="CM032181">
    <property type="protein sequence ID" value="KAG7098564.1"/>
    <property type="molecule type" value="Genomic_DNA"/>
</dbReference>
<dbReference type="OrthoDB" id="2976534at2759"/>
<organism evidence="3 4">
    <name type="scientific">Marasmius oreades</name>
    <name type="common">fairy-ring Marasmius</name>
    <dbReference type="NCBI Taxonomy" id="181124"/>
    <lineage>
        <taxon>Eukaryota</taxon>
        <taxon>Fungi</taxon>
        <taxon>Dikarya</taxon>
        <taxon>Basidiomycota</taxon>
        <taxon>Agaricomycotina</taxon>
        <taxon>Agaricomycetes</taxon>
        <taxon>Agaricomycetidae</taxon>
        <taxon>Agaricales</taxon>
        <taxon>Marasmiineae</taxon>
        <taxon>Marasmiaceae</taxon>
        <taxon>Marasmius</taxon>
    </lineage>
</organism>
<dbReference type="KEGG" id="more:E1B28_000497"/>
<evidence type="ECO:0000256" key="1">
    <source>
        <dbReference type="SAM" id="Phobius"/>
    </source>
</evidence>
<dbReference type="InterPro" id="IPR004147">
    <property type="entry name" value="ABC1_dom"/>
</dbReference>
<evidence type="ECO:0000259" key="2">
    <source>
        <dbReference type="Pfam" id="PF03109"/>
    </source>
</evidence>
<dbReference type="Proteomes" id="UP001049176">
    <property type="component" value="Chromosome 1"/>
</dbReference>
<dbReference type="InterPro" id="IPR051130">
    <property type="entry name" value="Mito_struct-func_regulator"/>
</dbReference>
<dbReference type="PANTHER" id="PTHR43173:SF19">
    <property type="entry name" value="AARF DOMAIN-CONTAINING PROTEIN KINASE 1"/>
    <property type="match status" value="1"/>
</dbReference>
<gene>
    <name evidence="3" type="ORF">E1B28_000497</name>
</gene>
<dbReference type="SUPFAM" id="SSF56112">
    <property type="entry name" value="Protein kinase-like (PK-like)"/>
    <property type="match status" value="1"/>
</dbReference>
<keyword evidence="4" id="KW-1185">Reference proteome</keyword>
<dbReference type="GO" id="GO:0005743">
    <property type="term" value="C:mitochondrial inner membrane"/>
    <property type="evidence" value="ECO:0007669"/>
    <property type="project" value="TreeGrafter"/>
</dbReference>
<dbReference type="PANTHER" id="PTHR43173">
    <property type="entry name" value="ABC1 FAMILY PROTEIN"/>
    <property type="match status" value="1"/>
</dbReference>
<reference evidence="3" key="1">
    <citation type="journal article" date="2021" name="Genome Biol. Evol.">
        <title>The assembled and annotated genome of the fairy-ring fungus Marasmius oreades.</title>
        <authorList>
            <person name="Hiltunen M."/>
            <person name="Ament-Velasquez S.L."/>
            <person name="Johannesson H."/>
        </authorList>
    </citation>
    <scope>NUCLEOTIDE SEQUENCE</scope>
    <source>
        <strain evidence="3">03SP1</strain>
    </source>
</reference>
<feature type="domain" description="ABC1 atypical kinase-like" evidence="2">
    <location>
        <begin position="173"/>
        <end position="362"/>
    </location>
</feature>
<evidence type="ECO:0000313" key="3">
    <source>
        <dbReference type="EMBL" id="KAG7098564.1"/>
    </source>
</evidence>